<accession>A0A0Q0DGW1</accession>
<comment type="caution">
    <text evidence="6">The sequence shown here is derived from an EMBL/GenBank/DDBJ whole genome shotgun (WGS) entry which is preliminary data.</text>
</comment>
<dbReference type="InterPro" id="IPR042080">
    <property type="entry name" value="RNA_2'-PTrans_N"/>
</dbReference>
<evidence type="ECO:0000256" key="2">
    <source>
        <dbReference type="ARBA" id="ARBA00022679"/>
    </source>
</evidence>
<dbReference type="InterPro" id="IPR022928">
    <property type="entry name" value="RNA_2'-PTrans_KptA"/>
</dbReference>
<dbReference type="SUPFAM" id="SSF56399">
    <property type="entry name" value="ADP-ribosylation"/>
    <property type="match status" value="1"/>
</dbReference>
<evidence type="ECO:0000313" key="6">
    <source>
        <dbReference type="EMBL" id="RMO65961.1"/>
    </source>
</evidence>
<proteinExistence type="inferred from homology"/>
<comment type="function">
    <text evidence="4 5">Removes the 2'-phosphate from RNA via an intermediate in which the phosphate is ADP-ribosylated by NAD followed by a presumed transesterification to release the RNA and generate ADP-ribose 1''-2''-cyclic phosphate (APPR&gt;P). May function as an ADP-ribosylase.</text>
</comment>
<comment type="similarity">
    <text evidence="1 5">Belongs to the KptA/TPT1 family.</text>
</comment>
<dbReference type="HAMAP" id="MF_00299">
    <property type="entry name" value="KptA"/>
    <property type="match status" value="1"/>
</dbReference>
<reference evidence="6 7" key="1">
    <citation type="submission" date="2018-08" db="EMBL/GenBank/DDBJ databases">
        <title>Recombination of ecologically and evolutionarily significant loci maintains genetic cohesion in the Pseudomonas syringae species complex.</title>
        <authorList>
            <person name="Dillon M."/>
            <person name="Thakur S."/>
            <person name="Almeida R.N.D."/>
            <person name="Weir B.S."/>
            <person name="Guttman D.S."/>
        </authorList>
    </citation>
    <scope>NUCLEOTIDE SEQUENCE [LARGE SCALE GENOMIC DNA]</scope>
    <source>
        <strain evidence="6 7">ICMP 4388</strain>
    </source>
</reference>
<evidence type="ECO:0000313" key="7">
    <source>
        <dbReference type="Proteomes" id="UP000274541"/>
    </source>
</evidence>
<dbReference type="GO" id="GO:0006388">
    <property type="term" value="P:tRNA splicing, via endonucleolytic cleavage and ligation"/>
    <property type="evidence" value="ECO:0007669"/>
    <property type="project" value="UniProtKB-UniRule"/>
</dbReference>
<evidence type="ECO:0000256" key="3">
    <source>
        <dbReference type="ARBA" id="ARBA00023027"/>
    </source>
</evidence>
<dbReference type="Pfam" id="PF01885">
    <property type="entry name" value="PTS_2-RNA"/>
    <property type="match status" value="1"/>
</dbReference>
<dbReference type="RefSeq" id="WP_003393196.1">
    <property type="nucleotide sequence ID" value="NZ_JBPDUT010000002.1"/>
</dbReference>
<dbReference type="PANTHER" id="PTHR12684:SF2">
    <property type="entry name" value="TRNA 2'-PHOSPHOTRANSFERASE 1"/>
    <property type="match status" value="1"/>
</dbReference>
<evidence type="ECO:0000256" key="1">
    <source>
        <dbReference type="ARBA" id="ARBA00009836"/>
    </source>
</evidence>
<dbReference type="NCBIfam" id="NF002014">
    <property type="entry name" value="PRK00819.1-4"/>
    <property type="match status" value="1"/>
</dbReference>
<keyword evidence="3 5" id="KW-0520">NAD</keyword>
<dbReference type="InterPro" id="IPR002745">
    <property type="entry name" value="Ptrans_KptA/Tpt1"/>
</dbReference>
<evidence type="ECO:0000256" key="5">
    <source>
        <dbReference type="HAMAP-Rule" id="MF_00299"/>
    </source>
</evidence>
<name>A0A0Q0DGW1_PSEAP</name>
<evidence type="ECO:0000256" key="4">
    <source>
        <dbReference type="ARBA" id="ARBA00025212"/>
    </source>
</evidence>
<gene>
    <name evidence="5" type="primary">kptA</name>
    <name evidence="6" type="ORF">ALQ37_03514</name>
</gene>
<dbReference type="Gene3D" id="1.10.10.970">
    <property type="entry name" value="RNA 2'-phosphotransferase, Tpt1/KptA family, N-terminal domain"/>
    <property type="match status" value="1"/>
</dbReference>
<organism evidence="6 7">
    <name type="scientific">Pseudomonas syringae pv. aptata</name>
    <dbReference type="NCBI Taxonomy" id="83167"/>
    <lineage>
        <taxon>Bacteria</taxon>
        <taxon>Pseudomonadati</taxon>
        <taxon>Pseudomonadota</taxon>
        <taxon>Gammaproteobacteria</taxon>
        <taxon>Pseudomonadales</taxon>
        <taxon>Pseudomonadaceae</taxon>
        <taxon>Pseudomonas</taxon>
        <taxon>Pseudomonas syringae</taxon>
    </lineage>
</organism>
<sequence length="183" mass="20991">MSKQKHDELSKFLSYVLRHEPEAIGLELSRDGWADIDMLIACAAKNEQVFDRDFLERVVAESEKKRFLISEDRRYIRAAQGHSNSSVSIQYTQVVPPEFLYHGTATRFLESIFKEGLVAGARHYVHLSESKETARSVGLRYGKPIVLEIEALHMHNLGFKFFQAENNVWLIDKVPASWLVLKG</sequence>
<dbReference type="PANTHER" id="PTHR12684">
    <property type="entry name" value="PUTATIVE PHOSPHOTRANSFERASE"/>
    <property type="match status" value="1"/>
</dbReference>
<protein>
    <recommendedName>
        <fullName evidence="5">Probable RNA 2'-phosphotransferase</fullName>
        <ecNumber evidence="5">2.7.1.-</ecNumber>
    </recommendedName>
</protein>
<dbReference type="GO" id="GO:0003950">
    <property type="term" value="F:NAD+ poly-ADP-ribosyltransferase activity"/>
    <property type="evidence" value="ECO:0007669"/>
    <property type="project" value="InterPro"/>
</dbReference>
<keyword evidence="2 5" id="KW-0808">Transferase</keyword>
<dbReference type="AlphaFoldDB" id="A0A0Q0DGW1"/>
<dbReference type="GO" id="GO:0000215">
    <property type="term" value="F:tRNA 2'-phosphotransferase activity"/>
    <property type="evidence" value="ECO:0007669"/>
    <property type="project" value="TreeGrafter"/>
</dbReference>
<dbReference type="Proteomes" id="UP000274541">
    <property type="component" value="Unassembled WGS sequence"/>
</dbReference>
<dbReference type="InterPro" id="IPR042081">
    <property type="entry name" value="RNA_2'-PTrans_C"/>
</dbReference>
<dbReference type="EMBL" id="RBPX01000172">
    <property type="protein sequence ID" value="RMO65961.1"/>
    <property type="molecule type" value="Genomic_DNA"/>
</dbReference>
<dbReference type="Gene3D" id="3.20.170.30">
    <property type="match status" value="1"/>
</dbReference>
<dbReference type="EC" id="2.7.1.-" evidence="5"/>